<dbReference type="PROSITE" id="PS50280">
    <property type="entry name" value="SET"/>
    <property type="match status" value="1"/>
</dbReference>
<dbReference type="InterPro" id="IPR001214">
    <property type="entry name" value="SET_dom"/>
</dbReference>
<organism evidence="2 3">
    <name type="scientific">Piloderma croceum (strain F 1598)</name>
    <dbReference type="NCBI Taxonomy" id="765440"/>
    <lineage>
        <taxon>Eukaryota</taxon>
        <taxon>Fungi</taxon>
        <taxon>Dikarya</taxon>
        <taxon>Basidiomycota</taxon>
        <taxon>Agaricomycotina</taxon>
        <taxon>Agaricomycetes</taxon>
        <taxon>Agaricomycetidae</taxon>
        <taxon>Atheliales</taxon>
        <taxon>Atheliaceae</taxon>
        <taxon>Piloderma</taxon>
    </lineage>
</organism>
<dbReference type="Pfam" id="PF00856">
    <property type="entry name" value="SET"/>
    <property type="match status" value="1"/>
</dbReference>
<dbReference type="Proteomes" id="UP000054166">
    <property type="component" value="Unassembled WGS sequence"/>
</dbReference>
<evidence type="ECO:0000313" key="2">
    <source>
        <dbReference type="EMBL" id="KIM85512.1"/>
    </source>
</evidence>
<name>A0A0C3C752_PILCF</name>
<sequence>MSSKPSCWPDALGIQYLDSPRFHPSVPSHIRAQVQGVQSRTNQKHGSGHVRIQRISDASHPAVGQYGLFAANKIPPRTRIIDYTGEIHCDDRASNYDLSLYRSQNGANVGIDASTMGNEARFINDYRGVREKPNAIFADGRTTSGELRMSVWSAGKAIKKGDEILVSYGKGWWRARPNNGTQ</sequence>
<dbReference type="SMART" id="SM00317">
    <property type="entry name" value="SET"/>
    <property type="match status" value="1"/>
</dbReference>
<dbReference type="HOGENOM" id="CLU_054608_0_1_1"/>
<gene>
    <name evidence="2" type="ORF">PILCRDRAFT_367160</name>
</gene>
<dbReference type="STRING" id="765440.A0A0C3C752"/>
<protein>
    <recommendedName>
        <fullName evidence="1">SET domain-containing protein</fullName>
    </recommendedName>
</protein>
<keyword evidence="3" id="KW-1185">Reference proteome</keyword>
<dbReference type="AlphaFoldDB" id="A0A0C3C752"/>
<dbReference type="Gene3D" id="2.170.270.10">
    <property type="entry name" value="SET domain"/>
    <property type="match status" value="1"/>
</dbReference>
<proteinExistence type="predicted"/>
<accession>A0A0C3C752</accession>
<dbReference type="InParanoid" id="A0A0C3C752"/>
<feature type="domain" description="SET" evidence="1">
    <location>
        <begin position="50"/>
        <end position="169"/>
    </location>
</feature>
<dbReference type="SUPFAM" id="SSF82199">
    <property type="entry name" value="SET domain"/>
    <property type="match status" value="1"/>
</dbReference>
<evidence type="ECO:0000313" key="3">
    <source>
        <dbReference type="Proteomes" id="UP000054166"/>
    </source>
</evidence>
<dbReference type="EMBL" id="KN832985">
    <property type="protein sequence ID" value="KIM85512.1"/>
    <property type="molecule type" value="Genomic_DNA"/>
</dbReference>
<reference evidence="3" key="2">
    <citation type="submission" date="2015-01" db="EMBL/GenBank/DDBJ databases">
        <title>Evolutionary Origins and Diversification of the Mycorrhizal Mutualists.</title>
        <authorList>
            <consortium name="DOE Joint Genome Institute"/>
            <consortium name="Mycorrhizal Genomics Consortium"/>
            <person name="Kohler A."/>
            <person name="Kuo A."/>
            <person name="Nagy L.G."/>
            <person name="Floudas D."/>
            <person name="Copeland A."/>
            <person name="Barry K.W."/>
            <person name="Cichocki N."/>
            <person name="Veneault-Fourrey C."/>
            <person name="LaButti K."/>
            <person name="Lindquist E.A."/>
            <person name="Lipzen A."/>
            <person name="Lundell T."/>
            <person name="Morin E."/>
            <person name="Murat C."/>
            <person name="Riley R."/>
            <person name="Ohm R."/>
            <person name="Sun H."/>
            <person name="Tunlid A."/>
            <person name="Henrissat B."/>
            <person name="Grigoriev I.V."/>
            <person name="Hibbett D.S."/>
            <person name="Martin F."/>
        </authorList>
    </citation>
    <scope>NUCLEOTIDE SEQUENCE [LARGE SCALE GENOMIC DNA]</scope>
    <source>
        <strain evidence="3">F 1598</strain>
    </source>
</reference>
<dbReference type="InterPro" id="IPR046341">
    <property type="entry name" value="SET_dom_sf"/>
</dbReference>
<reference evidence="2 3" key="1">
    <citation type="submission" date="2014-04" db="EMBL/GenBank/DDBJ databases">
        <authorList>
            <consortium name="DOE Joint Genome Institute"/>
            <person name="Kuo A."/>
            <person name="Tarkka M."/>
            <person name="Buscot F."/>
            <person name="Kohler A."/>
            <person name="Nagy L.G."/>
            <person name="Floudas D."/>
            <person name="Copeland A."/>
            <person name="Barry K.W."/>
            <person name="Cichocki N."/>
            <person name="Veneault-Fourrey C."/>
            <person name="LaButti K."/>
            <person name="Lindquist E.A."/>
            <person name="Lipzen A."/>
            <person name="Lundell T."/>
            <person name="Morin E."/>
            <person name="Murat C."/>
            <person name="Sun H."/>
            <person name="Tunlid A."/>
            <person name="Henrissat B."/>
            <person name="Grigoriev I.V."/>
            <person name="Hibbett D.S."/>
            <person name="Martin F."/>
            <person name="Nordberg H.P."/>
            <person name="Cantor M.N."/>
            <person name="Hua S.X."/>
        </authorList>
    </citation>
    <scope>NUCLEOTIDE SEQUENCE [LARGE SCALE GENOMIC DNA]</scope>
    <source>
        <strain evidence="2 3">F 1598</strain>
    </source>
</reference>
<evidence type="ECO:0000259" key="1">
    <source>
        <dbReference type="PROSITE" id="PS50280"/>
    </source>
</evidence>
<dbReference type="OrthoDB" id="5792673at2759"/>